<dbReference type="InterPro" id="IPR011138">
    <property type="entry name" value="Cytochrome_b-558"/>
</dbReference>
<protein>
    <submittedName>
        <fullName evidence="2">Succinate dehydrogenase / fumarate reductase cytochrome b subunit</fullName>
    </submittedName>
</protein>
<keyword evidence="1" id="KW-0472">Membrane</keyword>
<sequence>MAVTGGVLLLYVVAHMAGNLKVFAGADSIDGYGRFLREFLAPVLGHSGFLWVVRAVLLLAVVLHMTAAIQLARRARKARPTGYAHRARVPGGYAARTMRWGGVIIALFVVYHVLDLTAGVLNPHGVEGAIHDNVVADFRHWYVVLAYTVAVVALGFHLRHGVWSALRSLGMGSARRAAAVQAAALGVAVLITAGFLSVPYAVLFGFVR</sequence>
<accession>A0A1G6N3M3</accession>
<feature type="transmembrane region" description="Helical" evidence="1">
    <location>
        <begin position="179"/>
        <end position="207"/>
    </location>
</feature>
<organism evidence="2 3">
    <name type="scientific">Actinokineospora iranica</name>
    <dbReference type="NCBI Taxonomy" id="1271860"/>
    <lineage>
        <taxon>Bacteria</taxon>
        <taxon>Bacillati</taxon>
        <taxon>Actinomycetota</taxon>
        <taxon>Actinomycetes</taxon>
        <taxon>Pseudonocardiales</taxon>
        <taxon>Pseudonocardiaceae</taxon>
        <taxon>Actinokineospora</taxon>
    </lineage>
</organism>
<dbReference type="AlphaFoldDB" id="A0A1G6N3M3"/>
<dbReference type="NCBIfam" id="TIGR02046">
    <property type="entry name" value="sdhC_b558_fam"/>
    <property type="match status" value="1"/>
</dbReference>
<feature type="transmembrane region" description="Helical" evidence="1">
    <location>
        <begin position="93"/>
        <end position="114"/>
    </location>
</feature>
<dbReference type="GO" id="GO:0016020">
    <property type="term" value="C:membrane"/>
    <property type="evidence" value="ECO:0007669"/>
    <property type="project" value="InterPro"/>
</dbReference>
<proteinExistence type="predicted"/>
<dbReference type="Gene3D" id="1.20.1300.10">
    <property type="entry name" value="Fumarate reductase/succinate dehydrogenase, transmembrane subunit"/>
    <property type="match status" value="1"/>
</dbReference>
<evidence type="ECO:0000256" key="1">
    <source>
        <dbReference type="SAM" id="Phobius"/>
    </source>
</evidence>
<feature type="transmembrane region" description="Helical" evidence="1">
    <location>
        <begin position="140"/>
        <end position="158"/>
    </location>
</feature>
<keyword evidence="3" id="KW-1185">Reference proteome</keyword>
<evidence type="ECO:0000313" key="3">
    <source>
        <dbReference type="Proteomes" id="UP000199501"/>
    </source>
</evidence>
<dbReference type="STRING" id="1271860.SAMN05216174_103170"/>
<reference evidence="3" key="1">
    <citation type="submission" date="2016-10" db="EMBL/GenBank/DDBJ databases">
        <authorList>
            <person name="Varghese N."/>
            <person name="Submissions S."/>
        </authorList>
    </citation>
    <scope>NUCLEOTIDE SEQUENCE [LARGE SCALE GENOMIC DNA]</scope>
    <source>
        <strain evidence="3">IBRC-M 10403</strain>
    </source>
</reference>
<keyword evidence="1" id="KW-0812">Transmembrane</keyword>
<dbReference type="SUPFAM" id="SSF81343">
    <property type="entry name" value="Fumarate reductase respiratory complex transmembrane subunits"/>
    <property type="match status" value="1"/>
</dbReference>
<dbReference type="EMBL" id="FMZZ01000003">
    <property type="protein sequence ID" value="SDC62301.1"/>
    <property type="molecule type" value="Genomic_DNA"/>
</dbReference>
<keyword evidence="1" id="KW-1133">Transmembrane helix</keyword>
<name>A0A1G6N3M3_9PSEU</name>
<evidence type="ECO:0000313" key="2">
    <source>
        <dbReference type="EMBL" id="SDC62301.1"/>
    </source>
</evidence>
<dbReference type="Proteomes" id="UP000199501">
    <property type="component" value="Unassembled WGS sequence"/>
</dbReference>
<dbReference type="InterPro" id="IPR034804">
    <property type="entry name" value="SQR/QFR_C/D"/>
</dbReference>
<feature type="transmembrane region" description="Helical" evidence="1">
    <location>
        <begin position="48"/>
        <end position="72"/>
    </location>
</feature>
<gene>
    <name evidence="2" type="ORF">SAMN05216174_103170</name>
</gene>
<dbReference type="CDD" id="cd03498">
    <property type="entry name" value="SQR_TypeB_2_TM"/>
    <property type="match status" value="1"/>
</dbReference>